<dbReference type="GO" id="GO:0015386">
    <property type="term" value="F:potassium:proton antiporter activity"/>
    <property type="evidence" value="ECO:0007669"/>
    <property type="project" value="TreeGrafter"/>
</dbReference>
<accession>A0A2H0UEU8</accession>
<evidence type="ECO:0000256" key="6">
    <source>
        <dbReference type="ARBA" id="ARBA00023053"/>
    </source>
</evidence>
<evidence type="ECO:0000256" key="7">
    <source>
        <dbReference type="ARBA" id="ARBA00023065"/>
    </source>
</evidence>
<dbReference type="EMBL" id="PFBI01000006">
    <property type="protein sequence ID" value="PIR84295.1"/>
    <property type="molecule type" value="Genomic_DNA"/>
</dbReference>
<feature type="transmembrane region" description="Helical" evidence="10">
    <location>
        <begin position="297"/>
        <end position="318"/>
    </location>
</feature>
<keyword evidence="3" id="KW-1003">Cell membrane</keyword>
<keyword evidence="6" id="KW-0915">Sodium</keyword>
<dbReference type="InterPro" id="IPR018422">
    <property type="entry name" value="Cation/H_exchanger_CPA1"/>
</dbReference>
<dbReference type="GO" id="GO:0051453">
    <property type="term" value="P:regulation of intracellular pH"/>
    <property type="evidence" value="ECO:0007669"/>
    <property type="project" value="TreeGrafter"/>
</dbReference>
<feature type="transmembrane region" description="Helical" evidence="10">
    <location>
        <begin position="167"/>
        <end position="185"/>
    </location>
</feature>
<keyword evidence="7" id="KW-0406">Ion transport</keyword>
<dbReference type="InterPro" id="IPR006153">
    <property type="entry name" value="Cation/H_exchanger_TM"/>
</dbReference>
<keyword evidence="4 10" id="KW-0812">Transmembrane</keyword>
<organism evidence="12 13">
    <name type="scientific">Candidatus Kaiserbacteria bacterium CG10_big_fil_rev_8_21_14_0_10_47_16</name>
    <dbReference type="NCBI Taxonomy" id="1974608"/>
    <lineage>
        <taxon>Bacteria</taxon>
        <taxon>Candidatus Kaiseribacteriota</taxon>
    </lineage>
</organism>
<comment type="caution">
    <text evidence="12">The sequence shown here is derived from an EMBL/GenBank/DDBJ whole genome shotgun (WGS) entry which is preliminary data.</text>
</comment>
<feature type="transmembrane region" description="Helical" evidence="10">
    <location>
        <begin position="397"/>
        <end position="417"/>
    </location>
</feature>
<protein>
    <submittedName>
        <fullName evidence="12">Sodium:proton exchanger</fullName>
    </submittedName>
</protein>
<dbReference type="Pfam" id="PF00999">
    <property type="entry name" value="Na_H_Exchanger"/>
    <property type="match status" value="1"/>
</dbReference>
<dbReference type="Proteomes" id="UP000229344">
    <property type="component" value="Unassembled WGS sequence"/>
</dbReference>
<keyword evidence="8 10" id="KW-0472">Membrane</keyword>
<evidence type="ECO:0000259" key="11">
    <source>
        <dbReference type="Pfam" id="PF00999"/>
    </source>
</evidence>
<dbReference type="Gene3D" id="6.10.140.1330">
    <property type="match status" value="1"/>
</dbReference>
<comment type="subcellular location">
    <subcellularLocation>
        <location evidence="1">Cell membrane</location>
        <topology evidence="1">Multi-pass membrane protein</topology>
    </subcellularLocation>
</comment>
<feature type="transmembrane region" description="Helical" evidence="10">
    <location>
        <begin position="63"/>
        <end position="80"/>
    </location>
</feature>
<feature type="transmembrane region" description="Helical" evidence="10">
    <location>
        <begin position="364"/>
        <end position="385"/>
    </location>
</feature>
<evidence type="ECO:0000313" key="12">
    <source>
        <dbReference type="EMBL" id="PIR84295.1"/>
    </source>
</evidence>
<gene>
    <name evidence="12" type="ORF">COU16_01720</name>
</gene>
<dbReference type="InterPro" id="IPR004709">
    <property type="entry name" value="NaH_exchanger"/>
</dbReference>
<dbReference type="GO" id="GO:0098719">
    <property type="term" value="P:sodium ion import across plasma membrane"/>
    <property type="evidence" value="ECO:0007669"/>
    <property type="project" value="TreeGrafter"/>
</dbReference>
<feature type="transmembrane region" description="Helical" evidence="10">
    <location>
        <begin position="31"/>
        <end position="51"/>
    </location>
</feature>
<feature type="transmembrane region" description="Helical" evidence="10">
    <location>
        <begin position="6"/>
        <end position="24"/>
    </location>
</feature>
<feature type="transmembrane region" description="Helical" evidence="10">
    <location>
        <begin position="92"/>
        <end position="118"/>
    </location>
</feature>
<name>A0A2H0UEU8_9BACT</name>
<feature type="transmembrane region" description="Helical" evidence="10">
    <location>
        <begin position="254"/>
        <end position="277"/>
    </location>
</feature>
<evidence type="ECO:0000256" key="4">
    <source>
        <dbReference type="ARBA" id="ARBA00022692"/>
    </source>
</evidence>
<dbReference type="PANTHER" id="PTHR10110">
    <property type="entry name" value="SODIUM/HYDROGEN EXCHANGER"/>
    <property type="match status" value="1"/>
</dbReference>
<feature type="transmembrane region" description="Helical" evidence="10">
    <location>
        <begin position="228"/>
        <end position="248"/>
    </location>
</feature>
<dbReference type="PRINTS" id="PR01084">
    <property type="entry name" value="NAHEXCHNGR"/>
</dbReference>
<evidence type="ECO:0000256" key="3">
    <source>
        <dbReference type="ARBA" id="ARBA00022475"/>
    </source>
</evidence>
<evidence type="ECO:0000256" key="1">
    <source>
        <dbReference type="ARBA" id="ARBA00004651"/>
    </source>
</evidence>
<evidence type="ECO:0000256" key="2">
    <source>
        <dbReference type="ARBA" id="ARBA00022448"/>
    </source>
</evidence>
<proteinExistence type="predicted"/>
<evidence type="ECO:0000256" key="9">
    <source>
        <dbReference type="ARBA" id="ARBA00023201"/>
    </source>
</evidence>
<reference evidence="13" key="1">
    <citation type="submission" date="2017-09" db="EMBL/GenBank/DDBJ databases">
        <title>Depth-based differentiation of microbial function through sediment-hosted aquifers and enrichment of novel symbionts in the deep terrestrial subsurface.</title>
        <authorList>
            <person name="Probst A.J."/>
            <person name="Ladd B."/>
            <person name="Jarett J.K."/>
            <person name="Geller-Mcgrath D.E."/>
            <person name="Sieber C.M.K."/>
            <person name="Emerson J.B."/>
            <person name="Anantharaman K."/>
            <person name="Thomas B.C."/>
            <person name="Malmstrom R."/>
            <person name="Stieglmeier M."/>
            <person name="Klingl A."/>
            <person name="Woyke T."/>
            <person name="Ryan C.M."/>
            <person name="Banfield J.F."/>
        </authorList>
    </citation>
    <scope>NUCLEOTIDE SEQUENCE [LARGE SCALE GENOMIC DNA]</scope>
</reference>
<evidence type="ECO:0000256" key="10">
    <source>
        <dbReference type="SAM" id="Phobius"/>
    </source>
</evidence>
<keyword evidence="2" id="KW-0813">Transport</keyword>
<keyword evidence="9" id="KW-0739">Sodium transport</keyword>
<evidence type="ECO:0000313" key="13">
    <source>
        <dbReference type="Proteomes" id="UP000229344"/>
    </source>
</evidence>
<feature type="domain" description="Cation/H+ exchanger transmembrane" evidence="11">
    <location>
        <begin position="16"/>
        <end position="428"/>
    </location>
</feature>
<dbReference type="GO" id="GO:0015385">
    <property type="term" value="F:sodium:proton antiporter activity"/>
    <property type="evidence" value="ECO:0007669"/>
    <property type="project" value="InterPro"/>
</dbReference>
<keyword evidence="5 10" id="KW-1133">Transmembrane helix</keyword>
<feature type="transmembrane region" description="Helical" evidence="10">
    <location>
        <begin position="124"/>
        <end position="146"/>
    </location>
</feature>
<evidence type="ECO:0000256" key="5">
    <source>
        <dbReference type="ARBA" id="ARBA00022989"/>
    </source>
</evidence>
<evidence type="ECO:0000256" key="8">
    <source>
        <dbReference type="ARBA" id="ARBA00023136"/>
    </source>
</evidence>
<dbReference type="PANTHER" id="PTHR10110:SF86">
    <property type="entry name" value="SODIUM_HYDROGEN EXCHANGER 7"/>
    <property type="match status" value="1"/>
</dbReference>
<dbReference type="AlphaFoldDB" id="A0A2H0UEU8"/>
<feature type="transmembrane region" description="Helical" evidence="10">
    <location>
        <begin position="324"/>
        <end position="352"/>
    </location>
</feature>
<dbReference type="GO" id="GO:0005886">
    <property type="term" value="C:plasma membrane"/>
    <property type="evidence" value="ECO:0007669"/>
    <property type="project" value="UniProtKB-SubCell"/>
</dbReference>
<feature type="transmembrane region" description="Helical" evidence="10">
    <location>
        <begin position="191"/>
        <end position="216"/>
    </location>
</feature>
<sequence length="695" mass="76857">MLSPQVFLSFFVILALSSLAVFVARKVRLPHTVFLVVVGAILGFLSFLPPFTFISQFEFTPGLLFYLLLPTLIFESAFAMQIRRILADIPIIFLLAVVGLLISALAIAAGLSFGFGLIGLSVPFSFLFLFGAIISATDPVAVLALFKEYGAPERLSLIFEGESLFNDATAVALFFIVLGVITEGFHGSSTVSIAVVNFTFMMIGGILFGALIGNLFSWLVGKARENEVASITLTIALAHITFILSEVISEHLVFFNTQFAISSIVATTVASLIMGNYGRAKIHPSADEFVSKLWSQLAFMANSTIFVLIGLLFVRSGVFTNGMIVPILVTIIVVAIARALSIYPVAFIYNLFAKSSRDLPTAWVHLLSWGSLRGALAITMVLLVPADLEIPGWTFSISPQAFLLSLTAGCIFATLFLKATTIRPFMRKLKLDAHTDLEELQLYEAQAIIHERITERLRQHHKRGYIADGVFETLLKEHVDAFTKACAAVTSCGERNEERAQSVIRMYAIGIEFLYLKELYQYNEVNEFVYRRIFGKLSAQFEAIEHGNLSADSVMHTDGKDVFEKMAARIHGALFPKSVGTIAEENYLYYRAQSIISRKVLKELNRHDDSDAISIFSEQAFSEIIRIYESYKEQSKAKMLKIAEEHPETIAALSQSLAVRGVYKTASQTLSELRSTQLITANLQIALSDELKEAD</sequence>